<feature type="chain" id="PRO_5016308406" evidence="1">
    <location>
        <begin position="20"/>
        <end position="54"/>
    </location>
</feature>
<evidence type="ECO:0000313" key="2">
    <source>
        <dbReference type="EMBL" id="PWN37449.1"/>
    </source>
</evidence>
<gene>
    <name evidence="2" type="ORF">FA14DRAFT_159500</name>
</gene>
<evidence type="ECO:0000256" key="1">
    <source>
        <dbReference type="SAM" id="SignalP"/>
    </source>
</evidence>
<dbReference type="RefSeq" id="XP_025357751.1">
    <property type="nucleotide sequence ID" value="XM_025498247.1"/>
</dbReference>
<accession>A0A316VIJ1</accession>
<dbReference type="AlphaFoldDB" id="A0A316VIJ1"/>
<reference evidence="2 3" key="1">
    <citation type="journal article" date="2018" name="Mol. Biol. Evol.">
        <title>Broad Genomic Sampling Reveals a Smut Pathogenic Ancestry of the Fungal Clade Ustilaginomycotina.</title>
        <authorList>
            <person name="Kijpornyongpan T."/>
            <person name="Mondo S.J."/>
            <person name="Barry K."/>
            <person name="Sandor L."/>
            <person name="Lee J."/>
            <person name="Lipzen A."/>
            <person name="Pangilinan J."/>
            <person name="LaButti K."/>
            <person name="Hainaut M."/>
            <person name="Henrissat B."/>
            <person name="Grigoriev I.V."/>
            <person name="Spatafora J.W."/>
            <person name="Aime M.C."/>
        </authorList>
    </citation>
    <scope>NUCLEOTIDE SEQUENCE [LARGE SCALE GENOMIC DNA]</scope>
    <source>
        <strain evidence="2 3">MCA 3882</strain>
    </source>
</reference>
<evidence type="ECO:0000313" key="3">
    <source>
        <dbReference type="Proteomes" id="UP000245771"/>
    </source>
</evidence>
<proteinExistence type="predicted"/>
<name>A0A316VIJ1_9BASI</name>
<dbReference type="Proteomes" id="UP000245771">
    <property type="component" value="Unassembled WGS sequence"/>
</dbReference>
<feature type="non-terminal residue" evidence="2">
    <location>
        <position position="54"/>
    </location>
</feature>
<keyword evidence="1" id="KW-0732">Signal</keyword>
<dbReference type="InParanoid" id="A0A316VIJ1"/>
<organism evidence="2 3">
    <name type="scientific">Meira miltonrushii</name>
    <dbReference type="NCBI Taxonomy" id="1280837"/>
    <lineage>
        <taxon>Eukaryota</taxon>
        <taxon>Fungi</taxon>
        <taxon>Dikarya</taxon>
        <taxon>Basidiomycota</taxon>
        <taxon>Ustilaginomycotina</taxon>
        <taxon>Exobasidiomycetes</taxon>
        <taxon>Exobasidiales</taxon>
        <taxon>Brachybasidiaceae</taxon>
        <taxon>Meira</taxon>
    </lineage>
</organism>
<dbReference type="GeneID" id="37020028"/>
<keyword evidence="3" id="KW-1185">Reference proteome</keyword>
<feature type="signal peptide" evidence="1">
    <location>
        <begin position="1"/>
        <end position="19"/>
    </location>
</feature>
<protein>
    <submittedName>
        <fullName evidence="2">Uncharacterized protein</fullName>
    </submittedName>
</protein>
<sequence length="54" mass="5811">MDSVWYFVLSLAPLPSVETAPLTLEEFCAESCVKSCTSTFLPSFCPSSSFSGPL</sequence>
<dbReference type="EMBL" id="KZ819602">
    <property type="protein sequence ID" value="PWN37449.1"/>
    <property type="molecule type" value="Genomic_DNA"/>
</dbReference>